<dbReference type="Proteomes" id="UP000294547">
    <property type="component" value="Unassembled WGS sequence"/>
</dbReference>
<keyword evidence="3 5" id="KW-1133">Transmembrane helix</keyword>
<evidence type="ECO:0000256" key="2">
    <source>
        <dbReference type="ARBA" id="ARBA00022692"/>
    </source>
</evidence>
<dbReference type="InterPro" id="IPR051533">
    <property type="entry name" value="WaaL-like"/>
</dbReference>
<dbReference type="PANTHER" id="PTHR37422:SF13">
    <property type="entry name" value="LIPOPOLYSACCHARIDE BIOSYNTHESIS PROTEIN PA4999-RELATED"/>
    <property type="match status" value="1"/>
</dbReference>
<dbReference type="GO" id="GO:0016020">
    <property type="term" value="C:membrane"/>
    <property type="evidence" value="ECO:0007669"/>
    <property type="project" value="UniProtKB-SubCell"/>
</dbReference>
<dbReference type="AlphaFoldDB" id="A0A4R6R9L0"/>
<evidence type="ECO:0000256" key="3">
    <source>
        <dbReference type="ARBA" id="ARBA00022989"/>
    </source>
</evidence>
<evidence type="ECO:0000313" key="8">
    <source>
        <dbReference type="Proteomes" id="UP000294547"/>
    </source>
</evidence>
<organism evidence="7 8">
    <name type="scientific">Oharaeibacter diazotrophicus</name>
    <dbReference type="NCBI Taxonomy" id="1920512"/>
    <lineage>
        <taxon>Bacteria</taxon>
        <taxon>Pseudomonadati</taxon>
        <taxon>Pseudomonadota</taxon>
        <taxon>Alphaproteobacteria</taxon>
        <taxon>Hyphomicrobiales</taxon>
        <taxon>Pleomorphomonadaceae</taxon>
        <taxon>Oharaeibacter</taxon>
    </lineage>
</organism>
<evidence type="ECO:0000256" key="4">
    <source>
        <dbReference type="ARBA" id="ARBA00023136"/>
    </source>
</evidence>
<reference evidence="7 8" key="1">
    <citation type="submission" date="2019-03" db="EMBL/GenBank/DDBJ databases">
        <title>Genomic Encyclopedia of Type Strains, Phase IV (KMG-IV): sequencing the most valuable type-strain genomes for metagenomic binning, comparative biology and taxonomic classification.</title>
        <authorList>
            <person name="Goeker M."/>
        </authorList>
    </citation>
    <scope>NUCLEOTIDE SEQUENCE [LARGE SCALE GENOMIC DNA]</scope>
    <source>
        <strain evidence="7 8">DSM 102969</strain>
    </source>
</reference>
<feature type="transmembrane region" description="Helical" evidence="5">
    <location>
        <begin position="57"/>
        <end position="79"/>
    </location>
</feature>
<evidence type="ECO:0000259" key="6">
    <source>
        <dbReference type="Pfam" id="PF04932"/>
    </source>
</evidence>
<keyword evidence="7" id="KW-0436">Ligase</keyword>
<dbReference type="OrthoDB" id="7628239at2"/>
<evidence type="ECO:0000256" key="5">
    <source>
        <dbReference type="SAM" id="Phobius"/>
    </source>
</evidence>
<feature type="transmembrane region" description="Helical" evidence="5">
    <location>
        <begin position="361"/>
        <end position="384"/>
    </location>
</feature>
<comment type="subcellular location">
    <subcellularLocation>
        <location evidence="1">Membrane</location>
        <topology evidence="1">Multi-pass membrane protein</topology>
    </subcellularLocation>
</comment>
<evidence type="ECO:0000313" key="7">
    <source>
        <dbReference type="EMBL" id="TDP82306.1"/>
    </source>
</evidence>
<protein>
    <submittedName>
        <fullName evidence="7">O-antigen ligase</fullName>
    </submittedName>
</protein>
<feature type="transmembrane region" description="Helical" evidence="5">
    <location>
        <begin position="138"/>
        <end position="159"/>
    </location>
</feature>
<dbReference type="EMBL" id="SNXY01000010">
    <property type="protein sequence ID" value="TDP82306.1"/>
    <property type="molecule type" value="Genomic_DNA"/>
</dbReference>
<dbReference type="GO" id="GO:0016874">
    <property type="term" value="F:ligase activity"/>
    <property type="evidence" value="ECO:0007669"/>
    <property type="project" value="UniProtKB-KW"/>
</dbReference>
<feature type="domain" description="O-antigen ligase-related" evidence="6">
    <location>
        <begin position="233"/>
        <end position="375"/>
    </location>
</feature>
<keyword evidence="2 5" id="KW-0812">Transmembrane</keyword>
<feature type="transmembrane region" description="Helical" evidence="5">
    <location>
        <begin position="223"/>
        <end position="241"/>
    </location>
</feature>
<feature type="transmembrane region" description="Helical" evidence="5">
    <location>
        <begin position="110"/>
        <end position="131"/>
    </location>
</feature>
<proteinExistence type="predicted"/>
<sequence>MFILCLLVLATGLCVGGASLPGMPGDFVVQVVSIPLALAVLAGRLRGRTPRLSRGEILLLLLGPAVAVAQLVPLPPAVWELLPRADLRLAPFDALGMAPDWRPASLDVEATGLALMSLLPPTVFFIGIRMLKRSERRALLLAAIALLTVGVFLGLAQLAGGPASPLRFYAMTNPSEAVGFFANRNHFAASLYVGVLFAAPFLIESGVGFLAARRKREVGAEHLVVLMGAATLTLLFCAAVVMTRSRAGAALALAAVVGIGVLLVLRPHNRWRRTSIVLFAGLFAGVGLFAAQAGLGRMLDRLASDTGVDGRFAITRNTLAAAEDFFPFGSGLGSFPKVYALYEESADLIPRAYVNAAHDDWLQLLLETGAVALVVAALVLAWVIGRGVDLFRRPDLGGGHLDLSVRRSAFLAVILLAVHSTVDYPLRTAAGMMLFALAAGLTGTRRHRSRDAAAAEPEVLPP</sequence>
<gene>
    <name evidence="7" type="ORF">EDD54_3573</name>
</gene>
<feature type="transmembrane region" description="Helical" evidence="5">
    <location>
        <begin position="247"/>
        <end position="265"/>
    </location>
</feature>
<name>A0A4R6R9L0_9HYPH</name>
<accession>A0A4R6R9L0</accession>
<keyword evidence="8" id="KW-1185">Reference proteome</keyword>
<dbReference type="PANTHER" id="PTHR37422">
    <property type="entry name" value="TEICHURONIC ACID BIOSYNTHESIS PROTEIN TUAE"/>
    <property type="match status" value="1"/>
</dbReference>
<dbReference type="InterPro" id="IPR007016">
    <property type="entry name" value="O-antigen_ligase-rel_domated"/>
</dbReference>
<feature type="transmembrane region" description="Helical" evidence="5">
    <location>
        <begin position="27"/>
        <end position="45"/>
    </location>
</feature>
<feature type="transmembrane region" description="Helical" evidence="5">
    <location>
        <begin position="189"/>
        <end position="211"/>
    </location>
</feature>
<evidence type="ECO:0000256" key="1">
    <source>
        <dbReference type="ARBA" id="ARBA00004141"/>
    </source>
</evidence>
<keyword evidence="4 5" id="KW-0472">Membrane</keyword>
<dbReference type="Pfam" id="PF04932">
    <property type="entry name" value="Wzy_C"/>
    <property type="match status" value="1"/>
</dbReference>
<comment type="caution">
    <text evidence="7">The sequence shown here is derived from an EMBL/GenBank/DDBJ whole genome shotgun (WGS) entry which is preliminary data.</text>
</comment>
<feature type="transmembrane region" description="Helical" evidence="5">
    <location>
        <begin position="277"/>
        <end position="295"/>
    </location>
</feature>
<dbReference type="RefSeq" id="WP_126539582.1">
    <property type="nucleotide sequence ID" value="NZ_BSPM01000007.1"/>
</dbReference>